<protein>
    <submittedName>
        <fullName evidence="2">Uncharacterized protein</fullName>
    </submittedName>
</protein>
<dbReference type="Proteomes" id="UP000826195">
    <property type="component" value="Unassembled WGS sequence"/>
</dbReference>
<reference evidence="2 3" key="1">
    <citation type="journal article" date="2021" name="J. Hered.">
        <title>A chromosome-level genome assembly of the parasitoid wasp, Cotesia glomerata (Hymenoptera: Braconidae).</title>
        <authorList>
            <person name="Pinto B.J."/>
            <person name="Weis J.J."/>
            <person name="Gamble T."/>
            <person name="Ode P.J."/>
            <person name="Paul R."/>
            <person name="Zaspel J.M."/>
        </authorList>
    </citation>
    <scope>NUCLEOTIDE SEQUENCE [LARGE SCALE GENOMIC DNA]</scope>
    <source>
        <strain evidence="2">CgM1</strain>
    </source>
</reference>
<name>A0AAV7I578_COTGL</name>
<sequence length="107" mass="11747">MKRDLLPPKGGWSLGFNVKTMEGGEHEPQDIVSRQASLPKRCPVLPGPEKELMSSKESCTAQRADGNEEDGNSMQCVFGFSSSDNVDMDMQKSILKLPVTYSSKVIL</sequence>
<evidence type="ECO:0000313" key="2">
    <source>
        <dbReference type="EMBL" id="KAH0540939.1"/>
    </source>
</evidence>
<keyword evidence="3" id="KW-1185">Reference proteome</keyword>
<feature type="region of interest" description="Disordered" evidence="1">
    <location>
        <begin position="46"/>
        <end position="73"/>
    </location>
</feature>
<accession>A0AAV7I578</accession>
<organism evidence="2 3">
    <name type="scientific">Cotesia glomerata</name>
    <name type="common">Lepidopteran parasitic wasp</name>
    <name type="synonym">Apanteles glomeratus</name>
    <dbReference type="NCBI Taxonomy" id="32391"/>
    <lineage>
        <taxon>Eukaryota</taxon>
        <taxon>Metazoa</taxon>
        <taxon>Ecdysozoa</taxon>
        <taxon>Arthropoda</taxon>
        <taxon>Hexapoda</taxon>
        <taxon>Insecta</taxon>
        <taxon>Pterygota</taxon>
        <taxon>Neoptera</taxon>
        <taxon>Endopterygota</taxon>
        <taxon>Hymenoptera</taxon>
        <taxon>Apocrita</taxon>
        <taxon>Ichneumonoidea</taxon>
        <taxon>Braconidae</taxon>
        <taxon>Microgastrinae</taxon>
        <taxon>Cotesia</taxon>
    </lineage>
</organism>
<evidence type="ECO:0000256" key="1">
    <source>
        <dbReference type="SAM" id="MobiDB-lite"/>
    </source>
</evidence>
<dbReference type="EMBL" id="JAHXZJ010002609">
    <property type="protein sequence ID" value="KAH0540939.1"/>
    <property type="molecule type" value="Genomic_DNA"/>
</dbReference>
<dbReference type="AlphaFoldDB" id="A0AAV7I578"/>
<evidence type="ECO:0000313" key="3">
    <source>
        <dbReference type="Proteomes" id="UP000826195"/>
    </source>
</evidence>
<proteinExistence type="predicted"/>
<comment type="caution">
    <text evidence="2">The sequence shown here is derived from an EMBL/GenBank/DDBJ whole genome shotgun (WGS) entry which is preliminary data.</text>
</comment>
<gene>
    <name evidence="2" type="ORF">KQX54_020612</name>
</gene>